<dbReference type="PANTHER" id="PTHR11787:SF4">
    <property type="entry name" value="CHM, RAB ESCORT PROTEIN 1"/>
    <property type="match status" value="1"/>
</dbReference>
<feature type="region of interest" description="Disordered" evidence="3">
    <location>
        <begin position="135"/>
        <end position="209"/>
    </location>
</feature>
<dbReference type="InterPro" id="IPR018203">
    <property type="entry name" value="GDP_dissociation_inhibitor"/>
</dbReference>
<evidence type="ECO:0000313" key="4">
    <source>
        <dbReference type="EMBL" id="KAJ3444285.1"/>
    </source>
</evidence>
<dbReference type="AlphaFoldDB" id="A0AAV7ZV12"/>
<keyword evidence="2" id="KW-0175">Coiled coil</keyword>
<dbReference type="Gene3D" id="3.50.50.60">
    <property type="entry name" value="FAD/NAD(P)-binding domain"/>
    <property type="match status" value="2"/>
</dbReference>
<dbReference type="EMBL" id="JANTQA010000023">
    <property type="protein sequence ID" value="KAJ3444285.1"/>
    <property type="molecule type" value="Genomic_DNA"/>
</dbReference>
<evidence type="ECO:0000313" key="5">
    <source>
        <dbReference type="Proteomes" id="UP001146793"/>
    </source>
</evidence>
<dbReference type="GO" id="GO:0016192">
    <property type="term" value="P:vesicle-mediated transport"/>
    <property type="evidence" value="ECO:0007669"/>
    <property type="project" value="TreeGrafter"/>
</dbReference>
<dbReference type="GO" id="GO:0005968">
    <property type="term" value="C:Rab-protein geranylgeranyltransferase complex"/>
    <property type="evidence" value="ECO:0007669"/>
    <property type="project" value="TreeGrafter"/>
</dbReference>
<feature type="coiled-coil region" evidence="2">
    <location>
        <begin position="661"/>
        <end position="688"/>
    </location>
</feature>
<proteinExistence type="inferred from homology"/>
<reference evidence="4" key="1">
    <citation type="submission" date="2022-08" db="EMBL/GenBank/DDBJ databases">
        <title>Novel sulphate-reducing endosymbionts in the free-living metamonad Anaeramoeba.</title>
        <authorList>
            <person name="Jerlstrom-Hultqvist J."/>
            <person name="Cepicka I."/>
            <person name="Gallot-Lavallee L."/>
            <person name="Salas-Leiva D."/>
            <person name="Curtis B.A."/>
            <person name="Zahonova K."/>
            <person name="Pipaliya S."/>
            <person name="Dacks J."/>
            <person name="Roger A.J."/>
        </authorList>
    </citation>
    <scope>NUCLEOTIDE SEQUENCE</scope>
    <source>
        <strain evidence="4">Busselton2</strain>
    </source>
</reference>
<organism evidence="4 5">
    <name type="scientific">Anaeramoeba flamelloides</name>
    <dbReference type="NCBI Taxonomy" id="1746091"/>
    <lineage>
        <taxon>Eukaryota</taxon>
        <taxon>Metamonada</taxon>
        <taxon>Anaeramoebidae</taxon>
        <taxon>Anaeramoeba</taxon>
    </lineage>
</organism>
<evidence type="ECO:0000256" key="2">
    <source>
        <dbReference type="SAM" id="Coils"/>
    </source>
</evidence>
<dbReference type="Proteomes" id="UP001146793">
    <property type="component" value="Unassembled WGS sequence"/>
</dbReference>
<comment type="caution">
    <text evidence="4">The sequence shown here is derived from an EMBL/GenBank/DDBJ whole genome shotgun (WGS) entry which is preliminary data.</text>
</comment>
<feature type="compositionally biased region" description="Basic and acidic residues" evidence="3">
    <location>
        <begin position="64"/>
        <end position="87"/>
    </location>
</feature>
<dbReference type="InterPro" id="IPR036188">
    <property type="entry name" value="FAD/NAD-bd_sf"/>
</dbReference>
<sequence>MEKIEDADVIILGTGITSTLISASLSRLKKKVLHMDFKPYYGSEMSTLSFKEFYSLFDQKIKTEEKETEKEKEKDNEKEEEKEETKETTNFTFSDSIKPVPLIFEESFTESSLTFPKPEVRRFWVFPKKEEEKEKEKQEKIENKKQKEGEEEKMGEKEKEIEKENEKEKEKEKEEKDNEKEEEKEEKQKEEEEEKMGEKEKEKEKEKKKDVPEQIGSLEWLKCKSNRFMIDLQPHYIFARSEILKIIATSNLTHYIDFQLLGSIQLLHEGKLQALPCSRSEIFKTKSLELIEKRFLMKFITHCTKYSTNEIEDEEVLDEIKSWLEKPFTDFLTKYYKFNTKLHDFVFYTIIMATSKSEIENYKTKDGIKNVYKYIISMNRFQGTTPILWPQYGISGFPQGFCRSSAIYGGTFMLNSFVQKLVLKENNQIEGIINSSNNKIKSPIVISPVHYWNNLEQGVVKKRILRSILITDRSLFPDEENHDTSLVIIPSMDNSNEEKKENEEKEESVIQLLQLGPHSHATPDNVYIIHLTCFAHGDSKTTPNEKFGSVIKKYFKRDKSEENEEKPAIIFDCNFVQKIYERKQQISEDALPKGLLLFNPSNPLQDSFQNSIDETKRIVRLICPEMIEENSNFFPNIQQEVYSKKKESETESKIEKKFVSLDLSINEEKETEEKKKETENQKKAKIDLKFIEN</sequence>
<dbReference type="SUPFAM" id="SSF54373">
    <property type="entry name" value="FAD-linked reductases, C-terminal domain"/>
    <property type="match status" value="1"/>
</dbReference>
<dbReference type="GO" id="GO:0005634">
    <property type="term" value="C:nucleus"/>
    <property type="evidence" value="ECO:0007669"/>
    <property type="project" value="TreeGrafter"/>
</dbReference>
<dbReference type="GO" id="GO:0005092">
    <property type="term" value="F:GDP-dissociation inhibitor activity"/>
    <property type="evidence" value="ECO:0007669"/>
    <property type="project" value="InterPro"/>
</dbReference>
<comment type="similarity">
    <text evidence="1">Belongs to the Rab GDI family.</text>
</comment>
<dbReference type="Gene3D" id="1.10.405.10">
    <property type="entry name" value="Guanine Nucleotide Dissociation Inhibitor, domain 1"/>
    <property type="match status" value="1"/>
</dbReference>
<evidence type="ECO:0000256" key="1">
    <source>
        <dbReference type="ARBA" id="ARBA00005593"/>
    </source>
</evidence>
<feature type="region of interest" description="Disordered" evidence="3">
    <location>
        <begin position="64"/>
        <end position="93"/>
    </location>
</feature>
<evidence type="ECO:0000256" key="3">
    <source>
        <dbReference type="SAM" id="MobiDB-lite"/>
    </source>
</evidence>
<dbReference type="Gene3D" id="3.30.519.10">
    <property type="entry name" value="Guanine Nucleotide Dissociation Inhibitor, domain 2"/>
    <property type="match status" value="1"/>
</dbReference>
<dbReference type="PRINTS" id="PR00891">
    <property type="entry name" value="RABGDIREP"/>
</dbReference>
<name>A0AAV7ZV12_9EUKA</name>
<dbReference type="GO" id="GO:0005829">
    <property type="term" value="C:cytosol"/>
    <property type="evidence" value="ECO:0007669"/>
    <property type="project" value="TreeGrafter"/>
</dbReference>
<accession>A0AAV7ZV12</accession>
<dbReference type="GO" id="GO:0007264">
    <property type="term" value="P:small GTPase-mediated signal transduction"/>
    <property type="evidence" value="ECO:0007669"/>
    <property type="project" value="InterPro"/>
</dbReference>
<dbReference type="SUPFAM" id="SSF51905">
    <property type="entry name" value="FAD/NAD(P)-binding domain"/>
    <property type="match status" value="1"/>
</dbReference>
<protein>
    <submittedName>
        <fullName evidence="4">Rab protein geranylgeranyltransferase component a</fullName>
    </submittedName>
</protein>
<gene>
    <name evidence="4" type="ORF">M0812_10138</name>
</gene>
<dbReference type="Pfam" id="PF00996">
    <property type="entry name" value="GDI"/>
    <property type="match status" value="2"/>
</dbReference>
<dbReference type="PANTHER" id="PTHR11787">
    <property type="entry name" value="RAB GDP-DISSOCIATION INHIBITOR"/>
    <property type="match status" value="1"/>
</dbReference>